<evidence type="ECO:0008006" key="3">
    <source>
        <dbReference type="Google" id="ProtNLM"/>
    </source>
</evidence>
<accession>A0A4R9LU93</accession>
<evidence type="ECO:0000313" key="2">
    <source>
        <dbReference type="Proteomes" id="UP000298264"/>
    </source>
</evidence>
<reference evidence="1" key="1">
    <citation type="journal article" date="2019" name="PLoS Negl. Trop. Dis.">
        <title>Revisiting the worldwide diversity of Leptospira species in the environment.</title>
        <authorList>
            <person name="Vincent A.T."/>
            <person name="Schiettekatte O."/>
            <person name="Bourhy P."/>
            <person name="Veyrier F.J."/>
            <person name="Picardeau M."/>
        </authorList>
    </citation>
    <scope>NUCLEOTIDE SEQUENCE [LARGE SCALE GENOMIC DNA]</scope>
    <source>
        <strain evidence="1">201400974</strain>
    </source>
</reference>
<organism evidence="1 2">
    <name type="scientific">Leptospira ilyithenensis</name>
    <dbReference type="NCBI Taxonomy" id="2484901"/>
    <lineage>
        <taxon>Bacteria</taxon>
        <taxon>Pseudomonadati</taxon>
        <taxon>Spirochaetota</taxon>
        <taxon>Spirochaetia</taxon>
        <taxon>Leptospirales</taxon>
        <taxon>Leptospiraceae</taxon>
        <taxon>Leptospira</taxon>
    </lineage>
</organism>
<evidence type="ECO:0000313" key="1">
    <source>
        <dbReference type="EMBL" id="TGN14282.1"/>
    </source>
</evidence>
<dbReference type="EMBL" id="RQHV01000007">
    <property type="protein sequence ID" value="TGN14282.1"/>
    <property type="molecule type" value="Genomic_DNA"/>
</dbReference>
<keyword evidence="2" id="KW-1185">Reference proteome</keyword>
<dbReference type="AlphaFoldDB" id="A0A4R9LU93"/>
<gene>
    <name evidence="1" type="ORF">EHS11_02045</name>
</gene>
<comment type="caution">
    <text evidence="1">The sequence shown here is derived from an EMBL/GenBank/DDBJ whole genome shotgun (WGS) entry which is preliminary data.</text>
</comment>
<sequence>MQFGFNRLTTVSFSFCFVALELFSQDNSGTGKTVITNDASLRIAGYFSTKYIDKLEDGRDEKKGNKKNKDYGFYFGLARLTFNGNLINEKIGYVVQLQASPAKTTSDLEPKFVVAQISYQFNSFLKLAIGRIVIPYSREWYTHPSGNLSTSSSITDDQFALTRASGVLANGGFWDNHVQYYLMTFNRTPKLMQNSSSKPGHQEETNKRLSSMGRLELNLMGGGYGYTGSNPTPEDIFKLSVGGATIFSPIDYDIPNIYLNKGDTSYNYTYDFGARYSFFTSQGGYYIRRSVFARRSRSDRRNDDGFFLQFGVLIGKTGLEIGGRYSQYILNKNKSDAVPLSENLLNLKRTEQGVFINYYIEGDHAKIQLELNTAKTFSNTTDRYAPYMGNAIPVKVEKQIRFKGQLLF</sequence>
<name>A0A4R9LU93_9LEPT</name>
<dbReference type="Gene3D" id="2.40.160.10">
    <property type="entry name" value="Porin"/>
    <property type="match status" value="1"/>
</dbReference>
<dbReference type="InterPro" id="IPR023614">
    <property type="entry name" value="Porin_dom_sf"/>
</dbReference>
<dbReference type="RefSeq" id="WP_135762760.1">
    <property type="nucleotide sequence ID" value="NZ_RQHV01000007.1"/>
</dbReference>
<proteinExistence type="predicted"/>
<protein>
    <recommendedName>
        <fullName evidence="3">Porin</fullName>
    </recommendedName>
</protein>
<dbReference type="Proteomes" id="UP000298264">
    <property type="component" value="Unassembled WGS sequence"/>
</dbReference>